<name>A0A8H4EII8_GIGMA</name>
<comment type="caution">
    <text evidence="3">The sequence shown here is derived from an EMBL/GenBank/DDBJ whole genome shotgun (WGS) entry which is preliminary data.</text>
</comment>
<feature type="coiled-coil region" evidence="1">
    <location>
        <begin position="125"/>
        <end position="157"/>
    </location>
</feature>
<evidence type="ECO:0000256" key="2">
    <source>
        <dbReference type="SAM" id="MobiDB-lite"/>
    </source>
</evidence>
<evidence type="ECO:0000256" key="1">
    <source>
        <dbReference type="SAM" id="Coils"/>
    </source>
</evidence>
<reference evidence="3 4" key="1">
    <citation type="journal article" date="2019" name="Environ. Microbiol.">
        <title>At the nexus of three kingdoms: the genome of the mycorrhizal fungus Gigaspora margarita provides insights into plant, endobacterial and fungal interactions.</title>
        <authorList>
            <person name="Venice F."/>
            <person name="Ghignone S."/>
            <person name="Salvioli di Fossalunga A."/>
            <person name="Amselem J."/>
            <person name="Novero M."/>
            <person name="Xianan X."/>
            <person name="Sedzielewska Toro K."/>
            <person name="Morin E."/>
            <person name="Lipzen A."/>
            <person name="Grigoriev I.V."/>
            <person name="Henrissat B."/>
            <person name="Martin F.M."/>
            <person name="Bonfante P."/>
        </authorList>
    </citation>
    <scope>NUCLEOTIDE SEQUENCE [LARGE SCALE GENOMIC DNA]</scope>
    <source>
        <strain evidence="3 4">BEG34</strain>
    </source>
</reference>
<protein>
    <submittedName>
        <fullName evidence="3">Uncharacterized protein</fullName>
    </submittedName>
</protein>
<dbReference type="EMBL" id="WTPW01000665">
    <property type="protein sequence ID" value="KAF0490120.1"/>
    <property type="molecule type" value="Genomic_DNA"/>
</dbReference>
<evidence type="ECO:0000313" key="3">
    <source>
        <dbReference type="EMBL" id="KAF0490120.1"/>
    </source>
</evidence>
<dbReference type="Proteomes" id="UP000439903">
    <property type="component" value="Unassembled WGS sequence"/>
</dbReference>
<sequence>MLLKHTNSKQIKANSQADSSDPQKESSTSQIKKYTVQELIVLKNWELANYIADKAYSQLIPNLEEKYEFMNYLKEFYKLQVTNYERIEREVLSKNRFDNLKLFKDAQGWKKDVLTKSKNATKFQVSHLATKILDLEVEIKQQEQERKEQEAKKQKIKK</sequence>
<keyword evidence="1" id="KW-0175">Coiled coil</keyword>
<dbReference type="AlphaFoldDB" id="A0A8H4EII8"/>
<keyword evidence="4" id="KW-1185">Reference proteome</keyword>
<evidence type="ECO:0000313" key="4">
    <source>
        <dbReference type="Proteomes" id="UP000439903"/>
    </source>
</evidence>
<proteinExistence type="predicted"/>
<feature type="region of interest" description="Disordered" evidence="2">
    <location>
        <begin position="1"/>
        <end position="29"/>
    </location>
</feature>
<organism evidence="3 4">
    <name type="scientific">Gigaspora margarita</name>
    <dbReference type="NCBI Taxonomy" id="4874"/>
    <lineage>
        <taxon>Eukaryota</taxon>
        <taxon>Fungi</taxon>
        <taxon>Fungi incertae sedis</taxon>
        <taxon>Mucoromycota</taxon>
        <taxon>Glomeromycotina</taxon>
        <taxon>Glomeromycetes</taxon>
        <taxon>Diversisporales</taxon>
        <taxon>Gigasporaceae</taxon>
        <taxon>Gigaspora</taxon>
    </lineage>
</organism>
<accession>A0A8H4EII8</accession>
<feature type="compositionally biased region" description="Polar residues" evidence="2">
    <location>
        <begin position="8"/>
        <end position="29"/>
    </location>
</feature>
<gene>
    <name evidence="3" type="ORF">F8M41_021979</name>
</gene>